<dbReference type="PANTHER" id="PTHR48081">
    <property type="entry name" value="AB HYDROLASE SUPERFAMILY PROTEIN C4A8.06C"/>
    <property type="match status" value="1"/>
</dbReference>
<protein>
    <recommendedName>
        <fullName evidence="3">Alpha/beta hydrolase fold-3 domain-containing protein</fullName>
    </recommendedName>
</protein>
<dbReference type="SUPFAM" id="SSF53474">
    <property type="entry name" value="alpha/beta-Hydrolases"/>
    <property type="match status" value="1"/>
</dbReference>
<reference evidence="4 5" key="2">
    <citation type="journal article" date="2015" name="Eukaryot. Cell">
        <title>Asexual propagation of a virulent clone complex in a human and feline outbreak of sporotrichosis.</title>
        <authorList>
            <person name="Teixeira Mde M."/>
            <person name="Rodrigues A.M."/>
            <person name="Tsui C.K."/>
            <person name="de Almeida L.G."/>
            <person name="Van Diepeningen A.D."/>
            <person name="van den Ende B.G."/>
            <person name="Fernandes G.F."/>
            <person name="Kano R."/>
            <person name="Hamelin R.C."/>
            <person name="Lopes-Bezerra L.M."/>
            <person name="Vasconcelos A.T."/>
            <person name="de Hoog S."/>
            <person name="de Camargo Z.P."/>
            <person name="Felipe M.S."/>
        </authorList>
    </citation>
    <scope>NUCLEOTIDE SEQUENCE [LARGE SCALE GENOMIC DNA]</scope>
    <source>
        <strain evidence="4 5">1099-18</strain>
    </source>
</reference>
<feature type="region of interest" description="Disordered" evidence="2">
    <location>
        <begin position="430"/>
        <end position="452"/>
    </location>
</feature>
<sequence>MPVPDLADRSLFPPFLELPEDGEPSNTESAAVTLLAQVKDNMTITKPTLVLTDRDGTGFALVFDGLERDGLDLGKLGLKKGATAVVQGARRTVPVQSGDAASLTAKAARRPFLRVAPGQAHTVRAVPAPLDQTVAIASKLRARQERAQQEGHQHCEACGAAGTGAAGTGAATEGKTLLKCTGCSQTWYCDRVDMPDKRLEQRPQIRVQSSQGVVCHLERVAPCLHRDLWQMRPEISPTEFLFRGAMTLLGVRATPQPGLRLLRLRFTVIRPNGQNYPATNQCLERPANSPQISTRPSKQHSSEEVSRYDVRIVYDFDWGLRDWPPDACVRLWYKIQSLQVKMKLMYRFVSRPTTNFRIFRAVPHEKDSEQYDADGRNDHERDCYEEEVNKKQKESRALYAQHRRLYLTYNKSGQSSGVTRRLLHGRTMKFKDAPEYVPTDPNSKGGPRNGPYAELDPHFAAARAGAEAIMDTLWKADDWETFRNNWKGESPLPEGTPKPGVDVEASYIKVPARDGHEIELKIMKSAKSTKSAATADDTIVVLRMHGGGWAIGWHDTEVIENLHAASHPNVVLASIDYRLAPEYPFPTPLNDCIDAFQWVKANAREALHANPEKIVLLGGSAGSGLSLALALHARDHNISGIIALALDWPTGAHPKFFPELRERFGYELESYVQVPNGVVSGALIMEFFLDAYTPNVQHDVRHSPLLADTFAGLPPAFLQIAGFDTLRDEGVAVAEKLQRGGVPTEVHIYQGLPHCFSMLFTDLPQAKEYQARQNAFLEKTIKLANAK</sequence>
<dbReference type="GO" id="GO:0016787">
    <property type="term" value="F:hydrolase activity"/>
    <property type="evidence" value="ECO:0007669"/>
    <property type="project" value="UniProtKB-KW"/>
</dbReference>
<feature type="region of interest" description="Disordered" evidence="2">
    <location>
        <begin position="277"/>
        <end position="301"/>
    </location>
</feature>
<keyword evidence="1" id="KW-0378">Hydrolase</keyword>
<dbReference type="RefSeq" id="XP_016587369.1">
    <property type="nucleotide sequence ID" value="XM_016735134.1"/>
</dbReference>
<dbReference type="GeneID" id="27670411"/>
<organism evidence="4 5">
    <name type="scientific">Sporothrix schenckii 1099-18</name>
    <dbReference type="NCBI Taxonomy" id="1397361"/>
    <lineage>
        <taxon>Eukaryota</taxon>
        <taxon>Fungi</taxon>
        <taxon>Dikarya</taxon>
        <taxon>Ascomycota</taxon>
        <taxon>Pezizomycotina</taxon>
        <taxon>Sordariomycetes</taxon>
        <taxon>Sordariomycetidae</taxon>
        <taxon>Ophiostomatales</taxon>
        <taxon>Ophiostomataceae</taxon>
        <taxon>Sporothrix</taxon>
    </lineage>
</organism>
<evidence type="ECO:0000313" key="5">
    <source>
        <dbReference type="Proteomes" id="UP000033710"/>
    </source>
</evidence>
<dbReference type="OrthoDB" id="408631at2759"/>
<proteinExistence type="predicted"/>
<dbReference type="KEGG" id="ssck:SPSK_08541"/>
<dbReference type="InterPro" id="IPR050300">
    <property type="entry name" value="GDXG_lipolytic_enzyme"/>
</dbReference>
<dbReference type="Proteomes" id="UP000033710">
    <property type="component" value="Unassembled WGS sequence"/>
</dbReference>
<accession>A0A0F2M4R3</accession>
<evidence type="ECO:0000313" key="4">
    <source>
        <dbReference type="EMBL" id="KJR84693.1"/>
    </source>
</evidence>
<comment type="caution">
    <text evidence="4">The sequence shown here is derived from an EMBL/GenBank/DDBJ whole genome shotgun (WGS) entry which is preliminary data.</text>
</comment>
<feature type="domain" description="Alpha/beta hydrolase fold-3" evidence="3">
    <location>
        <begin position="541"/>
        <end position="757"/>
    </location>
</feature>
<evidence type="ECO:0000259" key="3">
    <source>
        <dbReference type="Pfam" id="PF07859"/>
    </source>
</evidence>
<name>A0A0F2M4R3_SPOSC</name>
<dbReference type="Pfam" id="PF07859">
    <property type="entry name" value="Abhydrolase_3"/>
    <property type="match status" value="1"/>
</dbReference>
<dbReference type="Gene3D" id="3.40.50.1820">
    <property type="entry name" value="alpha/beta hydrolase"/>
    <property type="match status" value="1"/>
</dbReference>
<dbReference type="PANTHER" id="PTHR48081:SF8">
    <property type="entry name" value="ALPHA_BETA HYDROLASE FOLD-3 DOMAIN-CONTAINING PROTEIN-RELATED"/>
    <property type="match status" value="1"/>
</dbReference>
<feature type="compositionally biased region" description="Polar residues" evidence="2">
    <location>
        <begin position="277"/>
        <end position="296"/>
    </location>
</feature>
<evidence type="ECO:0000256" key="1">
    <source>
        <dbReference type="ARBA" id="ARBA00022801"/>
    </source>
</evidence>
<dbReference type="AlphaFoldDB" id="A0A0F2M4R3"/>
<dbReference type="EMBL" id="AXCR01000007">
    <property type="protein sequence ID" value="KJR84693.1"/>
    <property type="molecule type" value="Genomic_DNA"/>
</dbReference>
<dbReference type="InterPro" id="IPR013094">
    <property type="entry name" value="AB_hydrolase_3"/>
</dbReference>
<evidence type="ECO:0000256" key="2">
    <source>
        <dbReference type="SAM" id="MobiDB-lite"/>
    </source>
</evidence>
<reference evidence="4 5" key="1">
    <citation type="journal article" date="2014" name="BMC Genomics">
        <title>Comparative genomics of the major fungal agents of human and animal Sporotrichosis: Sporothrix schenckii and Sporothrix brasiliensis.</title>
        <authorList>
            <person name="Teixeira M.M."/>
            <person name="de Almeida L.G."/>
            <person name="Kubitschek-Barreira P."/>
            <person name="Alves F.L."/>
            <person name="Kioshima E.S."/>
            <person name="Abadio A.K."/>
            <person name="Fernandes L."/>
            <person name="Derengowski L.S."/>
            <person name="Ferreira K.S."/>
            <person name="Souza R.C."/>
            <person name="Ruiz J.C."/>
            <person name="de Andrade N.C."/>
            <person name="Paes H.C."/>
            <person name="Nicola A.M."/>
            <person name="Albuquerque P."/>
            <person name="Gerber A.L."/>
            <person name="Martins V.P."/>
            <person name="Peconick L.D."/>
            <person name="Neto A.V."/>
            <person name="Chaucanez C.B."/>
            <person name="Silva P.A."/>
            <person name="Cunha O.L."/>
            <person name="de Oliveira F.F."/>
            <person name="dos Santos T.C."/>
            <person name="Barros A.L."/>
            <person name="Soares M.A."/>
            <person name="de Oliveira L.M."/>
            <person name="Marini M.M."/>
            <person name="Villalobos-Duno H."/>
            <person name="Cunha M.M."/>
            <person name="de Hoog S."/>
            <person name="da Silveira J.F."/>
            <person name="Henrissat B."/>
            <person name="Nino-Vega G.A."/>
            <person name="Cisalpino P.S."/>
            <person name="Mora-Montes H.M."/>
            <person name="Almeida S.R."/>
            <person name="Stajich J.E."/>
            <person name="Lopes-Bezerra L.M."/>
            <person name="Vasconcelos A.T."/>
            <person name="Felipe M.S."/>
        </authorList>
    </citation>
    <scope>NUCLEOTIDE SEQUENCE [LARGE SCALE GENOMIC DNA]</scope>
    <source>
        <strain evidence="4 5">1099-18</strain>
    </source>
</reference>
<gene>
    <name evidence="4" type="ORF">SPSK_08541</name>
</gene>
<dbReference type="InterPro" id="IPR029058">
    <property type="entry name" value="AB_hydrolase_fold"/>
</dbReference>
<dbReference type="VEuPathDB" id="FungiDB:SPSK_08541"/>